<sequence length="218" mass="23886">MATPRDEDAVLCLQEQFVDEMSDPMGIDDDFERGEFVLLEAVQGDERRVVGMMSLTRASASPFVVERVFPDMWQRLDLRALTGKTDLRRSDVVEIDWGYLAKPYRGRGLAKLLLAGCVLHAHHRGYAACVGMVAGGALEMMPDGFFHGSGFTTSQGGVRYELGAFVPAQIAEKVENLVDEACQHQRSIVWELQRLDDPSASVAKGRSPSIAPSTGIVA</sequence>
<evidence type="ECO:0000313" key="1">
    <source>
        <dbReference type="EMBL" id="MDI1437457.1"/>
    </source>
</evidence>
<comment type="caution">
    <text evidence="1">The sequence shown here is derived from an EMBL/GenBank/DDBJ whole genome shotgun (WGS) entry which is preliminary data.</text>
</comment>
<proteinExistence type="predicted"/>
<dbReference type="EMBL" id="JARZHI010000127">
    <property type="protein sequence ID" value="MDI1437457.1"/>
    <property type="molecule type" value="Genomic_DNA"/>
</dbReference>
<evidence type="ECO:0008006" key="3">
    <source>
        <dbReference type="Google" id="ProtNLM"/>
    </source>
</evidence>
<dbReference type="CDD" id="cd04301">
    <property type="entry name" value="NAT_SF"/>
    <property type="match status" value="1"/>
</dbReference>
<reference evidence="1 2" key="1">
    <citation type="submission" date="2023-04" db="EMBL/GenBank/DDBJ databases">
        <title>The genome sequence of Polyangium sorediatum DSM14670.</title>
        <authorList>
            <person name="Zhang X."/>
        </authorList>
    </citation>
    <scope>NUCLEOTIDE SEQUENCE [LARGE SCALE GENOMIC DNA]</scope>
    <source>
        <strain evidence="1 2">DSM 14670</strain>
    </source>
</reference>
<protein>
    <recommendedName>
        <fullName evidence="3">N-acetyltransferase domain-containing protein</fullName>
    </recommendedName>
</protein>
<organism evidence="1 2">
    <name type="scientific">Polyangium sorediatum</name>
    <dbReference type="NCBI Taxonomy" id="889274"/>
    <lineage>
        <taxon>Bacteria</taxon>
        <taxon>Pseudomonadati</taxon>
        <taxon>Myxococcota</taxon>
        <taxon>Polyangia</taxon>
        <taxon>Polyangiales</taxon>
        <taxon>Polyangiaceae</taxon>
        <taxon>Polyangium</taxon>
    </lineage>
</organism>
<gene>
    <name evidence="1" type="ORF">QHF89_48565</name>
</gene>
<dbReference type="InterPro" id="IPR016181">
    <property type="entry name" value="Acyl_CoA_acyltransferase"/>
</dbReference>
<evidence type="ECO:0000313" key="2">
    <source>
        <dbReference type="Proteomes" id="UP001160301"/>
    </source>
</evidence>
<accession>A0ABT6P9Z5</accession>
<dbReference type="SUPFAM" id="SSF55729">
    <property type="entry name" value="Acyl-CoA N-acyltransferases (Nat)"/>
    <property type="match status" value="1"/>
</dbReference>
<keyword evidence="2" id="KW-1185">Reference proteome</keyword>
<dbReference type="Gene3D" id="3.40.630.30">
    <property type="match status" value="1"/>
</dbReference>
<name>A0ABT6P9Z5_9BACT</name>
<dbReference type="RefSeq" id="WP_136973249.1">
    <property type="nucleotide sequence ID" value="NZ_JARZHI010000127.1"/>
</dbReference>
<dbReference type="Proteomes" id="UP001160301">
    <property type="component" value="Unassembled WGS sequence"/>
</dbReference>